<keyword evidence="2" id="KW-0472">Membrane</keyword>
<protein>
    <submittedName>
        <fullName evidence="4">Putative zinc-finger</fullName>
    </submittedName>
</protein>
<keyword evidence="2" id="KW-1133">Transmembrane helix</keyword>
<evidence type="ECO:0000259" key="3">
    <source>
        <dbReference type="Pfam" id="PF13490"/>
    </source>
</evidence>
<dbReference type="InterPro" id="IPR041916">
    <property type="entry name" value="Anti_sigma_zinc_sf"/>
</dbReference>
<dbReference type="KEGG" id="ccz:CCALI_01707"/>
<organism evidence="4 5">
    <name type="scientific">Chthonomonas calidirosea (strain DSM 23976 / ICMP 18418 / T49)</name>
    <dbReference type="NCBI Taxonomy" id="1303518"/>
    <lineage>
        <taxon>Bacteria</taxon>
        <taxon>Bacillati</taxon>
        <taxon>Armatimonadota</taxon>
        <taxon>Chthonomonadia</taxon>
        <taxon>Chthonomonadales</taxon>
        <taxon>Chthonomonadaceae</taxon>
        <taxon>Chthonomonas</taxon>
    </lineage>
</organism>
<dbReference type="EMBL" id="HF951689">
    <property type="protein sequence ID" value="CCW35520.1"/>
    <property type="molecule type" value="Genomic_DNA"/>
</dbReference>
<dbReference type="PATRIC" id="fig|1303518.3.peg.1761"/>
<dbReference type="InParanoid" id="S0EZ67"/>
<keyword evidence="2" id="KW-0812">Transmembrane</keyword>
<name>S0EZ67_CHTCT</name>
<dbReference type="Gene3D" id="1.10.10.1320">
    <property type="entry name" value="Anti-sigma factor, zinc-finger domain"/>
    <property type="match status" value="1"/>
</dbReference>
<keyword evidence="4" id="KW-0862">Zinc</keyword>
<dbReference type="GO" id="GO:0008270">
    <property type="term" value="F:zinc ion binding"/>
    <property type="evidence" value="ECO:0007669"/>
    <property type="project" value="UniProtKB-KW"/>
</dbReference>
<evidence type="ECO:0000313" key="5">
    <source>
        <dbReference type="Proteomes" id="UP000014227"/>
    </source>
</evidence>
<keyword evidence="4" id="KW-0479">Metal-binding</keyword>
<feature type="domain" description="Putative zinc-finger" evidence="3">
    <location>
        <begin position="13"/>
        <end position="47"/>
    </location>
</feature>
<reference evidence="5" key="1">
    <citation type="submission" date="2013-03" db="EMBL/GenBank/DDBJ databases">
        <title>Genome sequence of Chthonomonas calidirosea, the first sequenced genome from the Armatimonadetes phylum (formally candidate division OP10).</title>
        <authorList>
            <person name="Lee K.C.Y."/>
            <person name="Morgan X.C."/>
            <person name="Dunfield P.F."/>
            <person name="Tamas I."/>
            <person name="Houghton K.M."/>
            <person name="Vyssotski M."/>
            <person name="Ryan J.L.J."/>
            <person name="Lagutin K."/>
            <person name="McDonald I.R."/>
            <person name="Stott M.B."/>
        </authorList>
    </citation>
    <scope>NUCLEOTIDE SEQUENCE [LARGE SCALE GENOMIC DNA]</scope>
    <source>
        <strain evidence="5">DSM 23976 / ICMP 18418 / T49</strain>
    </source>
</reference>
<dbReference type="RefSeq" id="WP_016483051.1">
    <property type="nucleotide sequence ID" value="NC_021487.1"/>
</dbReference>
<feature type="region of interest" description="Disordered" evidence="1">
    <location>
        <begin position="160"/>
        <end position="190"/>
    </location>
</feature>
<dbReference type="eggNOG" id="COG5662">
    <property type="taxonomic scope" value="Bacteria"/>
</dbReference>
<dbReference type="AlphaFoldDB" id="S0EZ67"/>
<keyword evidence="5" id="KW-1185">Reference proteome</keyword>
<dbReference type="OrthoDB" id="1112758at2"/>
<dbReference type="InterPro" id="IPR027383">
    <property type="entry name" value="Znf_put"/>
</dbReference>
<feature type="transmembrane region" description="Helical" evidence="2">
    <location>
        <begin position="113"/>
        <end position="132"/>
    </location>
</feature>
<dbReference type="Pfam" id="PF13490">
    <property type="entry name" value="zf-HC2"/>
    <property type="match status" value="1"/>
</dbReference>
<gene>
    <name evidence="4" type="ORF">CCALI_01707</name>
</gene>
<dbReference type="STRING" id="454171.CP488_02385"/>
<proteinExistence type="predicted"/>
<accession>S0EZ67</accession>
<keyword evidence="4" id="KW-0863">Zinc-finger</keyword>
<dbReference type="HOGENOM" id="CLU_1425697_0_0_0"/>
<sequence>MNRPFASGNHRDCERIQGLLSDYTDGILSARQTWEVECHLADCRECAAQAQQMKALVGALRSAERHSTPDDFMRKLHAQLDALGPVPQTQRSALAHWRDGWQALCSAFSLRRVSVVGAGLAAVGLLVFFMVGRPTSTSSSNTMATTNTAAHLQQALERHVATAASDPLDDPTAERLAAPLSLDSEGNGSE</sequence>
<evidence type="ECO:0000313" key="4">
    <source>
        <dbReference type="EMBL" id="CCW35520.1"/>
    </source>
</evidence>
<evidence type="ECO:0000256" key="2">
    <source>
        <dbReference type="SAM" id="Phobius"/>
    </source>
</evidence>
<dbReference type="Proteomes" id="UP000014227">
    <property type="component" value="Chromosome I"/>
</dbReference>
<evidence type="ECO:0000256" key="1">
    <source>
        <dbReference type="SAM" id="MobiDB-lite"/>
    </source>
</evidence>